<keyword evidence="7" id="KW-1185">Reference proteome</keyword>
<dbReference type="InterPro" id="IPR019432">
    <property type="entry name" value="Acyltransferase_MbtK/IucB-like"/>
</dbReference>
<feature type="domain" description="Acyltransferase MbtK/IucB-like conserved" evidence="5">
    <location>
        <begin position="45"/>
        <end position="93"/>
    </location>
</feature>
<evidence type="ECO:0000256" key="1">
    <source>
        <dbReference type="ARBA" id="ARBA00003818"/>
    </source>
</evidence>
<organism evidence="6 7">
    <name type="scientific">Streptomyces harbinensis</name>
    <dbReference type="NCBI Taxonomy" id="1176198"/>
    <lineage>
        <taxon>Bacteria</taxon>
        <taxon>Bacillati</taxon>
        <taxon>Actinomycetota</taxon>
        <taxon>Actinomycetes</taxon>
        <taxon>Kitasatosporales</taxon>
        <taxon>Streptomycetaceae</taxon>
        <taxon>Streptomyces</taxon>
    </lineage>
</organism>
<dbReference type="EMBL" id="FPAB01000001">
    <property type="protein sequence ID" value="SFS45425.1"/>
    <property type="molecule type" value="Genomic_DNA"/>
</dbReference>
<name>A0A1I6PZC6_9ACTN</name>
<evidence type="ECO:0000256" key="2">
    <source>
        <dbReference type="ARBA" id="ARBA00005102"/>
    </source>
</evidence>
<dbReference type="SMART" id="SM01006">
    <property type="entry name" value="AlcB"/>
    <property type="match status" value="1"/>
</dbReference>
<dbReference type="STRING" id="1176198.SAMN05444716_101817"/>
<accession>A0A1I6PZC6</accession>
<dbReference type="UniPathway" id="UPA00011"/>
<comment type="pathway">
    <text evidence="2">Siderophore biosynthesis; mycobactin biosynthesis.</text>
</comment>
<dbReference type="Proteomes" id="UP000198873">
    <property type="component" value="Unassembled WGS sequence"/>
</dbReference>
<dbReference type="InterPro" id="IPR016181">
    <property type="entry name" value="Acyl_CoA_acyltransferase"/>
</dbReference>
<proteinExistence type="predicted"/>
<dbReference type="PANTHER" id="PTHR31438">
    <property type="entry name" value="LYSINE N-ACYLTRANSFERASE C17G9.06C-RELATED"/>
    <property type="match status" value="1"/>
</dbReference>
<dbReference type="GO" id="GO:0016410">
    <property type="term" value="F:N-acyltransferase activity"/>
    <property type="evidence" value="ECO:0007669"/>
    <property type="project" value="TreeGrafter"/>
</dbReference>
<comment type="function">
    <text evidence="1">Acyltransferase required for the direct transfer of medium- to long-chain fatty acyl moieties from a carrier protein (MbtL) on to the epsilon-amino group of lysine residue in the mycobactin core.</text>
</comment>
<dbReference type="GO" id="GO:0019290">
    <property type="term" value="P:siderophore biosynthetic process"/>
    <property type="evidence" value="ECO:0007669"/>
    <property type="project" value="InterPro"/>
</dbReference>
<evidence type="ECO:0000256" key="3">
    <source>
        <dbReference type="ARBA" id="ARBA00020586"/>
    </source>
</evidence>
<evidence type="ECO:0000313" key="6">
    <source>
        <dbReference type="EMBL" id="SFS45425.1"/>
    </source>
</evidence>
<dbReference type="PANTHER" id="PTHR31438:SF1">
    <property type="entry name" value="LYSINE N-ACYLTRANSFERASE C17G9.06C-RELATED"/>
    <property type="match status" value="1"/>
</dbReference>
<reference evidence="7" key="1">
    <citation type="submission" date="2016-10" db="EMBL/GenBank/DDBJ databases">
        <authorList>
            <person name="Varghese N."/>
            <person name="Submissions S."/>
        </authorList>
    </citation>
    <scope>NUCLEOTIDE SEQUENCE [LARGE SCALE GENOMIC DNA]</scope>
    <source>
        <strain evidence="7">CGMCC 4.7047</strain>
    </source>
</reference>
<keyword evidence="6" id="KW-0808">Transferase</keyword>
<evidence type="ECO:0000259" key="5">
    <source>
        <dbReference type="SMART" id="SM01006"/>
    </source>
</evidence>
<sequence length="206" mass="22334">MSIREPGCEDTLELELPRPAAYPAPVGAVGAWGPAATAGGRFRLLPVEPRRDLALLAGWMNDPVVDRWWSLAGPQERTAAHLGAQLAGDGRSVPCLGLLDGRPMSYWEVYRADLDPLARYYPAAPHDIGLHLLIGTARDRSRGLGAELLRAVSALVLRHHPRCARIVAEPDVRNAASVAAFRAAGFRKAAEAELPDKRAAIMLRDR</sequence>
<dbReference type="SUPFAM" id="SSF55729">
    <property type="entry name" value="Acyl-CoA N-acyltransferases (Nat)"/>
    <property type="match status" value="1"/>
</dbReference>
<dbReference type="RefSeq" id="WP_093842189.1">
    <property type="nucleotide sequence ID" value="NZ_CP054938.1"/>
</dbReference>
<protein>
    <recommendedName>
        <fullName evidence="3">Lysine N-acyltransferase MbtK</fullName>
    </recommendedName>
    <alternativeName>
        <fullName evidence="4">Mycobactin synthase protein K</fullName>
    </alternativeName>
</protein>
<gene>
    <name evidence="6" type="ORF">SAMN05444716_101817</name>
</gene>
<dbReference type="AlphaFoldDB" id="A0A1I6PZC6"/>
<evidence type="ECO:0000313" key="7">
    <source>
        <dbReference type="Proteomes" id="UP000198873"/>
    </source>
</evidence>
<evidence type="ECO:0000256" key="4">
    <source>
        <dbReference type="ARBA" id="ARBA00031122"/>
    </source>
</evidence>
<dbReference type="Pfam" id="PF13523">
    <property type="entry name" value="Acetyltransf_8"/>
    <property type="match status" value="1"/>
</dbReference>
<dbReference type="Gene3D" id="3.40.630.30">
    <property type="match status" value="1"/>
</dbReference>